<feature type="signal peptide" evidence="1">
    <location>
        <begin position="1"/>
        <end position="24"/>
    </location>
</feature>
<dbReference type="InterPro" id="IPR010727">
    <property type="entry name" value="DUF1302"/>
</dbReference>
<dbReference type="RefSeq" id="WP_093638106.1">
    <property type="nucleotide sequence ID" value="NZ_FPBH01000015.1"/>
</dbReference>
<dbReference type="EMBL" id="FPBH01000015">
    <property type="protein sequence ID" value="SFU20827.1"/>
    <property type="molecule type" value="Genomic_DNA"/>
</dbReference>
<organism evidence="2 3">
    <name type="scientific">Paraburkholderia aspalathi</name>
    <dbReference type="NCBI Taxonomy" id="1324617"/>
    <lineage>
        <taxon>Bacteria</taxon>
        <taxon>Pseudomonadati</taxon>
        <taxon>Pseudomonadota</taxon>
        <taxon>Betaproteobacteria</taxon>
        <taxon>Burkholderiales</taxon>
        <taxon>Burkholderiaceae</taxon>
        <taxon>Paraburkholderia</taxon>
    </lineage>
</organism>
<gene>
    <name evidence="2" type="ORF">SAMN05192563_1015111</name>
</gene>
<accession>A0A1I7EA64</accession>
<evidence type="ECO:0008006" key="4">
    <source>
        <dbReference type="Google" id="ProtNLM"/>
    </source>
</evidence>
<feature type="chain" id="PRO_5011499630" description="DUF1302 domain-containing protein" evidence="1">
    <location>
        <begin position="25"/>
        <end position="600"/>
    </location>
</feature>
<evidence type="ECO:0000313" key="3">
    <source>
        <dbReference type="Proteomes" id="UP000198844"/>
    </source>
</evidence>
<dbReference type="AlphaFoldDB" id="A0A1I7EA64"/>
<protein>
    <recommendedName>
        <fullName evidence="4">DUF1302 domain-containing protein</fullName>
    </recommendedName>
</protein>
<name>A0A1I7EA64_9BURK</name>
<proteinExistence type="predicted"/>
<evidence type="ECO:0000256" key="1">
    <source>
        <dbReference type="SAM" id="SignalP"/>
    </source>
</evidence>
<keyword evidence="1" id="KW-0732">Signal</keyword>
<dbReference type="Proteomes" id="UP000198844">
    <property type="component" value="Unassembled WGS sequence"/>
</dbReference>
<dbReference type="OrthoDB" id="8522166at2"/>
<dbReference type="Pfam" id="PF06980">
    <property type="entry name" value="DUF1302"/>
    <property type="match status" value="1"/>
</dbReference>
<sequence>MKIRKTKLVSVGVLTAVAASCAHAFTFTYGGIQGNFDSAYTAGIGYRLHDPSCALTGDSVSCGGTANTAQWSNGDDGDLNYRRNRLFTAYLKGTNELFLDDPEYGLKFLARATYFYDFAAANTSRTELSSAAYAQMVRNIRLLDLWAEKDFRLADQSAHIRVGNQVVNWGESLFLAGGINATNSYDYQKLLIPGTQLKEAVLPAPMIEFESALGHGLNISAYYQLGWNGNIYPAVGSYFSTSDSLNNGNVPLSVSTVNGNVGAADGATIAGSGTRGAYGAANSGLVNGTYVGSPFNAIGVPVAGNVYGKNSGQYGISMHYKPTSIQADFGFYYLRYNDKSPVLNITSAGQYQYQYLNSRQLFGLSTNFQLGDWAIGSELAYRPHSAVSLSGCYGANGPINANTNAASGYCPLWEDTKNINLDINALLGITPANYPIVLKALGGADTANLSLEVGVTKFPGISSNSVVTRTINGQTVQQIPAAGYVAWLNDPSSANATPIGVGTSTSAGMVVDFNWTYDGTLIHGWQVTPGATYSRTLFGNTPTFSANYLHNASSLNVYVLFNQNPATWQAGINWTTYMGKAPYQYYRDRDFVGAFVTRNF</sequence>
<reference evidence="2 3" key="1">
    <citation type="submission" date="2016-10" db="EMBL/GenBank/DDBJ databases">
        <authorList>
            <person name="de Groot N.N."/>
        </authorList>
    </citation>
    <scope>NUCLEOTIDE SEQUENCE [LARGE SCALE GENOMIC DNA]</scope>
    <source>
        <strain evidence="2 3">LMG 27731</strain>
    </source>
</reference>
<evidence type="ECO:0000313" key="2">
    <source>
        <dbReference type="EMBL" id="SFU20827.1"/>
    </source>
</evidence>
<dbReference type="PROSITE" id="PS51257">
    <property type="entry name" value="PROKAR_LIPOPROTEIN"/>
    <property type="match status" value="1"/>
</dbReference>